<dbReference type="Proteomes" id="UP000256919">
    <property type="component" value="Unassembled WGS sequence"/>
</dbReference>
<reference evidence="5 6" key="1">
    <citation type="submission" date="2018-07" db="EMBL/GenBank/DDBJ databases">
        <title>Genomic Encyclopedia of Type Strains, Phase III (KMG-III): the genomes of soil and plant-associated and newly described type strains.</title>
        <authorList>
            <person name="Whitman W."/>
        </authorList>
    </citation>
    <scope>NUCLEOTIDE SEQUENCE [LARGE SCALE GENOMIC DNA]</scope>
    <source>
        <strain evidence="5 6">CECT 7948</strain>
    </source>
</reference>
<dbReference type="GO" id="GO:0016746">
    <property type="term" value="F:acyltransferase activity"/>
    <property type="evidence" value="ECO:0007669"/>
    <property type="project" value="UniProtKB-KW"/>
</dbReference>
<dbReference type="CDD" id="cd04647">
    <property type="entry name" value="LbH_MAT_like"/>
    <property type="match status" value="1"/>
</dbReference>
<dbReference type="AlphaFoldDB" id="A0A3D9N828"/>
<evidence type="ECO:0000256" key="4">
    <source>
        <dbReference type="ARBA" id="ARBA00023315"/>
    </source>
</evidence>
<accession>A0A3D9N828</accession>
<evidence type="ECO:0000256" key="2">
    <source>
        <dbReference type="ARBA" id="ARBA00022679"/>
    </source>
</evidence>
<keyword evidence="4" id="KW-0012">Acyltransferase</keyword>
<proteinExistence type="inferred from homology"/>
<keyword evidence="3" id="KW-0677">Repeat</keyword>
<evidence type="ECO:0000256" key="3">
    <source>
        <dbReference type="ARBA" id="ARBA00022737"/>
    </source>
</evidence>
<comment type="similarity">
    <text evidence="1">Belongs to the transferase hexapeptide repeat family.</text>
</comment>
<comment type="caution">
    <text evidence="5">The sequence shown here is derived from an EMBL/GenBank/DDBJ whole genome shotgun (WGS) entry which is preliminary data.</text>
</comment>
<sequence>MIVVKYLKFKINKIFRYLYWLYRLTKIEFGKNVSLHFPIQCEGKGEISIGSDSEIYGPLQLKVQNGSVLKIGKGVQIHKNVQISVSNNSTFIIEDYSRIESNSRIFINKNSKIGKDSFIASDVSIFSREGLTAAIFIGEGCGVGNGTILDVSADIKIGNKVAIGPNCTVYTHDHDYTDINVPAWKGELLKGEVVIGSNSWIGSSVTILHAVRIGEGSIVGSGSMVNKSIPEMELWAGTPAKKLKSRV</sequence>
<evidence type="ECO:0000256" key="1">
    <source>
        <dbReference type="ARBA" id="ARBA00007274"/>
    </source>
</evidence>
<evidence type="ECO:0000313" key="5">
    <source>
        <dbReference type="EMBL" id="REE27450.1"/>
    </source>
</evidence>
<dbReference type="EMBL" id="QREI01000001">
    <property type="protein sequence ID" value="REE27450.1"/>
    <property type="molecule type" value="Genomic_DNA"/>
</dbReference>
<dbReference type="InterPro" id="IPR018357">
    <property type="entry name" value="Hexapep_transf_CS"/>
</dbReference>
<dbReference type="Pfam" id="PF00132">
    <property type="entry name" value="Hexapep"/>
    <property type="match status" value="1"/>
</dbReference>
<dbReference type="InterPro" id="IPR011004">
    <property type="entry name" value="Trimer_LpxA-like_sf"/>
</dbReference>
<protein>
    <submittedName>
        <fullName evidence="5">Acetyltransferase-like isoleucine patch superfamily enzyme</fullName>
    </submittedName>
</protein>
<dbReference type="Gene3D" id="2.160.10.10">
    <property type="entry name" value="Hexapeptide repeat proteins"/>
    <property type="match status" value="2"/>
</dbReference>
<evidence type="ECO:0000313" key="6">
    <source>
        <dbReference type="Proteomes" id="UP000256919"/>
    </source>
</evidence>
<gene>
    <name evidence="5" type="ORF">DFQ09_101281</name>
</gene>
<organism evidence="5 6">
    <name type="scientific">Winogradskyella pacifica</name>
    <dbReference type="NCBI Taxonomy" id="664642"/>
    <lineage>
        <taxon>Bacteria</taxon>
        <taxon>Pseudomonadati</taxon>
        <taxon>Bacteroidota</taxon>
        <taxon>Flavobacteriia</taxon>
        <taxon>Flavobacteriales</taxon>
        <taxon>Flavobacteriaceae</taxon>
        <taxon>Winogradskyella</taxon>
    </lineage>
</organism>
<dbReference type="PANTHER" id="PTHR23416">
    <property type="entry name" value="SIALIC ACID SYNTHASE-RELATED"/>
    <property type="match status" value="1"/>
</dbReference>
<keyword evidence="6" id="KW-1185">Reference proteome</keyword>
<dbReference type="SUPFAM" id="SSF51161">
    <property type="entry name" value="Trimeric LpxA-like enzymes"/>
    <property type="match status" value="2"/>
</dbReference>
<dbReference type="InterPro" id="IPR001451">
    <property type="entry name" value="Hexapep"/>
</dbReference>
<dbReference type="PROSITE" id="PS00101">
    <property type="entry name" value="HEXAPEP_TRANSFERASES"/>
    <property type="match status" value="1"/>
</dbReference>
<keyword evidence="2 5" id="KW-0808">Transferase</keyword>
<dbReference type="PANTHER" id="PTHR23416:SF23">
    <property type="entry name" value="ACETYLTRANSFERASE C18B11.09C-RELATED"/>
    <property type="match status" value="1"/>
</dbReference>
<dbReference type="RefSeq" id="WP_181897128.1">
    <property type="nucleotide sequence ID" value="NZ_QREI01000001.1"/>
</dbReference>
<dbReference type="InterPro" id="IPR051159">
    <property type="entry name" value="Hexapeptide_acetyltransf"/>
</dbReference>
<name>A0A3D9N828_9FLAO</name>